<organism evidence="2 3">
    <name type="scientific">Penicillium daleae</name>
    <dbReference type="NCBI Taxonomy" id="63821"/>
    <lineage>
        <taxon>Eukaryota</taxon>
        <taxon>Fungi</taxon>
        <taxon>Dikarya</taxon>
        <taxon>Ascomycota</taxon>
        <taxon>Pezizomycotina</taxon>
        <taxon>Eurotiomycetes</taxon>
        <taxon>Eurotiomycetidae</taxon>
        <taxon>Eurotiales</taxon>
        <taxon>Aspergillaceae</taxon>
        <taxon>Penicillium</taxon>
    </lineage>
</organism>
<dbReference type="GeneID" id="81599987"/>
<gene>
    <name evidence="2" type="ORF">N7458_006362</name>
</gene>
<evidence type="ECO:0000256" key="1">
    <source>
        <dbReference type="SAM" id="Coils"/>
    </source>
</evidence>
<sequence>MTQKRDVNSRKGTLSSHFLWSGDDWRSWKSHIEEVAKRSDIWQYCNPATERADLPCLKEPEEPTIRSVRSLAESLVDLDLSDFTNLHSLASKYKAELATYQQKKQALEDLSNEILETISSEYRSLVQDVHGQPYEQLKILSGIFDHPPRATLKKLQADWSALQNLGALPDVQNYIQLWQSLYQQCVDWNLVLPQGRENSFLRERAFFESLVPPDEQTEAYRKILTFQPWFDSTLFSSYLDEGKNQGGKAK</sequence>
<keyword evidence="3" id="KW-1185">Reference proteome</keyword>
<reference evidence="2" key="1">
    <citation type="submission" date="2022-12" db="EMBL/GenBank/DDBJ databases">
        <authorList>
            <person name="Petersen C."/>
        </authorList>
    </citation>
    <scope>NUCLEOTIDE SEQUENCE</scope>
    <source>
        <strain evidence="2">IBT 16125</strain>
    </source>
</reference>
<dbReference type="RefSeq" id="XP_056765448.1">
    <property type="nucleotide sequence ID" value="XM_056909744.1"/>
</dbReference>
<keyword evidence="1" id="KW-0175">Coiled coil</keyword>
<dbReference type="AlphaFoldDB" id="A0AAD6C467"/>
<comment type="caution">
    <text evidence="2">The sequence shown here is derived from an EMBL/GenBank/DDBJ whole genome shotgun (WGS) entry which is preliminary data.</text>
</comment>
<proteinExistence type="predicted"/>
<evidence type="ECO:0000313" key="3">
    <source>
        <dbReference type="Proteomes" id="UP001213681"/>
    </source>
</evidence>
<dbReference type="Proteomes" id="UP001213681">
    <property type="component" value="Unassembled WGS sequence"/>
</dbReference>
<feature type="coiled-coil region" evidence="1">
    <location>
        <begin position="90"/>
        <end position="117"/>
    </location>
</feature>
<reference evidence="2" key="2">
    <citation type="journal article" date="2023" name="IMA Fungus">
        <title>Comparative genomic study of the Penicillium genus elucidates a diverse pangenome and 15 lateral gene transfer events.</title>
        <authorList>
            <person name="Petersen C."/>
            <person name="Sorensen T."/>
            <person name="Nielsen M.R."/>
            <person name="Sondergaard T.E."/>
            <person name="Sorensen J.L."/>
            <person name="Fitzpatrick D.A."/>
            <person name="Frisvad J.C."/>
            <person name="Nielsen K.L."/>
        </authorList>
    </citation>
    <scope>NUCLEOTIDE SEQUENCE</scope>
    <source>
        <strain evidence="2">IBT 16125</strain>
    </source>
</reference>
<evidence type="ECO:0000313" key="2">
    <source>
        <dbReference type="EMBL" id="KAJ5449913.1"/>
    </source>
</evidence>
<protein>
    <submittedName>
        <fullName evidence="2">Uncharacterized protein</fullName>
    </submittedName>
</protein>
<accession>A0AAD6C467</accession>
<dbReference type="EMBL" id="JAPVEA010000006">
    <property type="protein sequence ID" value="KAJ5449913.1"/>
    <property type="molecule type" value="Genomic_DNA"/>
</dbReference>
<name>A0AAD6C467_9EURO</name>